<dbReference type="RefSeq" id="WP_131835410.1">
    <property type="nucleotide sequence ID" value="NZ_SMFY01000002.1"/>
</dbReference>
<dbReference type="EC" id="2.3.1.180" evidence="3 13"/>
<comment type="function">
    <text evidence="13">Catalyzes the condensation reaction of fatty acid synthesis by the addition to an acyl acceptor of two carbons from malonyl-ACP. Catalyzes the first condensation reaction which initiates fatty acid synthesis and may therefore play a role in governing the total rate of fatty acid production. Possesses both acetoacetyl-ACP synthase and acetyl transacylase activities. Its substrate specificity determines the biosynthesis of branched-chain and/or straight-chain of fatty acids.</text>
</comment>
<feature type="active site" evidence="13">
    <location>
        <position position="250"/>
    </location>
</feature>
<evidence type="ECO:0000256" key="3">
    <source>
        <dbReference type="ARBA" id="ARBA00012333"/>
    </source>
</evidence>
<dbReference type="FunFam" id="3.40.47.10:FF:000004">
    <property type="entry name" value="3-oxoacyl-[acyl-carrier-protein] synthase 3"/>
    <property type="match status" value="1"/>
</dbReference>
<dbReference type="PANTHER" id="PTHR34069:SF2">
    <property type="entry name" value="BETA-KETOACYL-[ACYL-CARRIER-PROTEIN] SYNTHASE III"/>
    <property type="match status" value="1"/>
</dbReference>
<comment type="subcellular location">
    <subcellularLocation>
        <location evidence="13">Cytoplasm</location>
    </subcellularLocation>
</comment>
<organism evidence="16 17">
    <name type="scientific">Ancylobacter aquaticus</name>
    <dbReference type="NCBI Taxonomy" id="100"/>
    <lineage>
        <taxon>Bacteria</taxon>
        <taxon>Pseudomonadati</taxon>
        <taxon>Pseudomonadota</taxon>
        <taxon>Alphaproteobacteria</taxon>
        <taxon>Hyphomicrobiales</taxon>
        <taxon>Xanthobacteraceae</taxon>
        <taxon>Ancylobacter</taxon>
    </lineage>
</organism>
<evidence type="ECO:0000256" key="11">
    <source>
        <dbReference type="ARBA" id="ARBA00023315"/>
    </source>
</evidence>
<feature type="active site" evidence="13">
    <location>
        <position position="115"/>
    </location>
</feature>
<dbReference type="InterPro" id="IPR004655">
    <property type="entry name" value="FabH"/>
</dbReference>
<evidence type="ECO:0000256" key="8">
    <source>
        <dbReference type="ARBA" id="ARBA00023098"/>
    </source>
</evidence>
<feature type="region of interest" description="ACP-binding" evidence="13">
    <location>
        <begin position="251"/>
        <end position="255"/>
    </location>
</feature>
<dbReference type="InterPro" id="IPR013747">
    <property type="entry name" value="ACP_syn_III_C"/>
</dbReference>
<keyword evidence="4 13" id="KW-0963">Cytoplasm</keyword>
<keyword evidence="11 13" id="KW-0012">Acyltransferase</keyword>
<reference evidence="16 17" key="1">
    <citation type="submission" date="2019-03" db="EMBL/GenBank/DDBJ databases">
        <title>Genomic Encyclopedia of Type Strains, Phase IV (KMG-IV): sequencing the most valuable type-strain genomes for metagenomic binning, comparative biology and taxonomic classification.</title>
        <authorList>
            <person name="Goeker M."/>
        </authorList>
    </citation>
    <scope>NUCLEOTIDE SEQUENCE [LARGE SCALE GENOMIC DNA]</scope>
    <source>
        <strain evidence="16 17">DSM 101</strain>
    </source>
</reference>
<evidence type="ECO:0000259" key="15">
    <source>
        <dbReference type="Pfam" id="PF08545"/>
    </source>
</evidence>
<evidence type="ECO:0000256" key="4">
    <source>
        <dbReference type="ARBA" id="ARBA00022490"/>
    </source>
</evidence>
<keyword evidence="7 13" id="KW-0276">Fatty acid metabolism</keyword>
<evidence type="ECO:0000256" key="6">
    <source>
        <dbReference type="ARBA" id="ARBA00022679"/>
    </source>
</evidence>
<keyword evidence="17" id="KW-1185">Reference proteome</keyword>
<keyword evidence="10 13" id="KW-0511">Multifunctional enzyme</keyword>
<evidence type="ECO:0000256" key="2">
    <source>
        <dbReference type="ARBA" id="ARBA00008642"/>
    </source>
</evidence>
<keyword evidence="9 13" id="KW-0275">Fatty acid biosynthesis</keyword>
<comment type="pathway">
    <text evidence="1 13">Lipid metabolism; fatty acid biosynthesis.</text>
</comment>
<dbReference type="GO" id="GO:0005737">
    <property type="term" value="C:cytoplasm"/>
    <property type="evidence" value="ECO:0007669"/>
    <property type="project" value="UniProtKB-SubCell"/>
</dbReference>
<protein>
    <recommendedName>
        <fullName evidence="3 13">Beta-ketoacyl-[acyl-carrier-protein] synthase III</fullName>
        <shortName evidence="13">Beta-ketoacyl-ACP synthase III</shortName>
        <shortName evidence="13">KAS III</shortName>
        <ecNumber evidence="3 13">2.3.1.180</ecNumber>
    </recommendedName>
    <alternativeName>
        <fullName evidence="13">3-oxoacyl-[acyl-carrier-protein] synthase 3</fullName>
    </alternativeName>
    <alternativeName>
        <fullName evidence="13">3-oxoacyl-[acyl-carrier-protein] synthase III</fullName>
    </alternativeName>
</protein>
<name>A0A4R1I2S9_ANCAQ</name>
<dbReference type="Gene3D" id="3.40.47.10">
    <property type="match status" value="1"/>
</dbReference>
<dbReference type="Pfam" id="PF08545">
    <property type="entry name" value="ACP_syn_III"/>
    <property type="match status" value="1"/>
</dbReference>
<dbReference type="EMBL" id="SMFY01000002">
    <property type="protein sequence ID" value="TCK28243.1"/>
    <property type="molecule type" value="Genomic_DNA"/>
</dbReference>
<dbReference type="OrthoDB" id="9815506at2"/>
<evidence type="ECO:0000259" key="14">
    <source>
        <dbReference type="Pfam" id="PF08541"/>
    </source>
</evidence>
<evidence type="ECO:0000313" key="16">
    <source>
        <dbReference type="EMBL" id="TCK28243.1"/>
    </source>
</evidence>
<comment type="caution">
    <text evidence="16">The sequence shown here is derived from an EMBL/GenBank/DDBJ whole genome shotgun (WGS) entry which is preliminary data.</text>
</comment>
<dbReference type="UniPathway" id="UPA00094"/>
<evidence type="ECO:0000256" key="13">
    <source>
        <dbReference type="HAMAP-Rule" id="MF_01815"/>
    </source>
</evidence>
<dbReference type="GO" id="GO:0006633">
    <property type="term" value="P:fatty acid biosynthetic process"/>
    <property type="evidence" value="ECO:0007669"/>
    <property type="project" value="UniProtKB-UniRule"/>
</dbReference>
<sequence length="323" mass="34301">MSAIRSVVRGVGSYLPARCLTNADLAQMVDTSDEWIVQRTGIRTRHIAAEGEVTSDLAIHAARAALTDAGLEPGDIDLIVVATSTPDNTFPATAVSVQAGLGITHGAAFDLQAVCSGFVFALATADNFLKSGTYRRCLVIGAETFSRILDWSDRTTCVLFGDGAGALVLEAVRDEEEGRGVLTSHLRSDGRHKNKLYVDGGVSSTRSVGFLRMEGREVFRHAVGMITDVIVDAFEATGESADTIDWFVPHQANRRIIDASAVKLGIAPEKVVITVDKHGNTSAASIPLALAAAHADGRIKRGDLVLLEAMGGGFTWASALIRW</sequence>
<comment type="domain">
    <text evidence="13">The last Arg residue of the ACP-binding site is essential for the weak association between ACP/AcpP and FabH.</text>
</comment>
<dbReference type="SUPFAM" id="SSF53901">
    <property type="entry name" value="Thiolase-like"/>
    <property type="match status" value="1"/>
</dbReference>
<gene>
    <name evidence="13" type="primary">fabH</name>
    <name evidence="16" type="ORF">EV667_2244</name>
</gene>
<dbReference type="AlphaFoldDB" id="A0A4R1I2S9"/>
<dbReference type="NCBIfam" id="NF006829">
    <property type="entry name" value="PRK09352.1"/>
    <property type="match status" value="1"/>
</dbReference>
<keyword evidence="6 13" id="KW-0808">Transferase</keyword>
<feature type="domain" description="Beta-ketoacyl-[acyl-carrier-protein] synthase III C-terminal" evidence="14">
    <location>
        <begin position="235"/>
        <end position="323"/>
    </location>
</feature>
<dbReference type="GO" id="GO:0033818">
    <property type="term" value="F:beta-ketoacyl-acyl-carrier-protein synthase III activity"/>
    <property type="evidence" value="ECO:0007669"/>
    <property type="project" value="UniProtKB-UniRule"/>
</dbReference>
<dbReference type="PANTHER" id="PTHR34069">
    <property type="entry name" value="3-OXOACYL-[ACYL-CARRIER-PROTEIN] SYNTHASE 3"/>
    <property type="match status" value="1"/>
</dbReference>
<evidence type="ECO:0000256" key="5">
    <source>
        <dbReference type="ARBA" id="ARBA00022516"/>
    </source>
</evidence>
<dbReference type="Pfam" id="PF08541">
    <property type="entry name" value="ACP_syn_III_C"/>
    <property type="match status" value="1"/>
</dbReference>
<dbReference type="GO" id="GO:0044550">
    <property type="term" value="P:secondary metabolite biosynthetic process"/>
    <property type="evidence" value="ECO:0007669"/>
    <property type="project" value="TreeGrafter"/>
</dbReference>
<evidence type="ECO:0000256" key="7">
    <source>
        <dbReference type="ARBA" id="ARBA00022832"/>
    </source>
</evidence>
<dbReference type="NCBIfam" id="TIGR00747">
    <property type="entry name" value="fabH"/>
    <property type="match status" value="1"/>
</dbReference>
<accession>A0A4R1I2S9</accession>
<dbReference type="HAMAP" id="MF_01815">
    <property type="entry name" value="FabH"/>
    <property type="match status" value="1"/>
</dbReference>
<evidence type="ECO:0000256" key="1">
    <source>
        <dbReference type="ARBA" id="ARBA00005194"/>
    </source>
</evidence>
<comment type="similarity">
    <text evidence="2 13">Belongs to the thiolase-like superfamily. FabH family.</text>
</comment>
<evidence type="ECO:0000256" key="9">
    <source>
        <dbReference type="ARBA" id="ARBA00023160"/>
    </source>
</evidence>
<dbReference type="Proteomes" id="UP000295030">
    <property type="component" value="Unassembled WGS sequence"/>
</dbReference>
<feature type="domain" description="Beta-ketoacyl-[acyl-carrier-protein] synthase III N-terminal" evidence="15">
    <location>
        <begin position="109"/>
        <end position="190"/>
    </location>
</feature>
<keyword evidence="8 13" id="KW-0443">Lipid metabolism</keyword>
<feature type="active site" evidence="13">
    <location>
        <position position="280"/>
    </location>
</feature>
<dbReference type="CDD" id="cd00830">
    <property type="entry name" value="KAS_III"/>
    <property type="match status" value="1"/>
</dbReference>
<evidence type="ECO:0000313" key="17">
    <source>
        <dbReference type="Proteomes" id="UP000295030"/>
    </source>
</evidence>
<keyword evidence="5 13" id="KW-0444">Lipid biosynthesis</keyword>
<evidence type="ECO:0000256" key="10">
    <source>
        <dbReference type="ARBA" id="ARBA00023268"/>
    </source>
</evidence>
<dbReference type="InterPro" id="IPR013751">
    <property type="entry name" value="ACP_syn_III_N"/>
</dbReference>
<comment type="catalytic activity">
    <reaction evidence="12">
        <text>malonyl-[ACP] + acetyl-CoA + H(+) = 3-oxobutanoyl-[ACP] + CO2 + CoA</text>
        <dbReference type="Rhea" id="RHEA:12080"/>
        <dbReference type="Rhea" id="RHEA-COMP:9623"/>
        <dbReference type="Rhea" id="RHEA-COMP:9625"/>
        <dbReference type="ChEBI" id="CHEBI:15378"/>
        <dbReference type="ChEBI" id="CHEBI:16526"/>
        <dbReference type="ChEBI" id="CHEBI:57287"/>
        <dbReference type="ChEBI" id="CHEBI:57288"/>
        <dbReference type="ChEBI" id="CHEBI:78449"/>
        <dbReference type="ChEBI" id="CHEBI:78450"/>
        <dbReference type="EC" id="2.3.1.180"/>
    </reaction>
    <physiologicalReaction direction="left-to-right" evidence="12">
        <dbReference type="Rhea" id="RHEA:12081"/>
    </physiologicalReaction>
</comment>
<proteinExistence type="inferred from homology"/>
<dbReference type="InterPro" id="IPR016039">
    <property type="entry name" value="Thiolase-like"/>
</dbReference>
<evidence type="ECO:0000256" key="12">
    <source>
        <dbReference type="ARBA" id="ARBA00051096"/>
    </source>
</evidence>
<dbReference type="GO" id="GO:0004315">
    <property type="term" value="F:3-oxoacyl-[acyl-carrier-protein] synthase activity"/>
    <property type="evidence" value="ECO:0007669"/>
    <property type="project" value="InterPro"/>
</dbReference>
<comment type="subunit">
    <text evidence="13">Homodimer.</text>
</comment>